<proteinExistence type="predicted"/>
<evidence type="ECO:0000256" key="2">
    <source>
        <dbReference type="ARBA" id="ARBA00022989"/>
    </source>
</evidence>
<evidence type="ECO:0000313" key="4">
    <source>
        <dbReference type="EMBL" id="GFE83423.1"/>
    </source>
</evidence>
<gene>
    <name evidence="4" type="ORF">GCM10011487_54230</name>
</gene>
<dbReference type="Proteomes" id="UP000445000">
    <property type="component" value="Unassembled WGS sequence"/>
</dbReference>
<evidence type="ECO:0000256" key="3">
    <source>
        <dbReference type="SAM" id="Phobius"/>
    </source>
</evidence>
<dbReference type="SUPFAM" id="SSF81343">
    <property type="entry name" value="Fumarate reductase respiratory complex transmembrane subunits"/>
    <property type="match status" value="1"/>
</dbReference>
<evidence type="ECO:0000313" key="5">
    <source>
        <dbReference type="Proteomes" id="UP000445000"/>
    </source>
</evidence>
<name>A0A829YKP5_9GAMM</name>
<dbReference type="AlphaFoldDB" id="A0A829YKP5"/>
<dbReference type="InterPro" id="IPR034804">
    <property type="entry name" value="SQR/QFR_C/D"/>
</dbReference>
<comment type="caution">
    <text evidence="4">The sequence shown here is derived from an EMBL/GenBank/DDBJ whole genome shotgun (WGS) entry which is preliminary data.</text>
</comment>
<organism evidence="4 5">
    <name type="scientific">Steroidobacter agaridevorans</name>
    <dbReference type="NCBI Taxonomy" id="2695856"/>
    <lineage>
        <taxon>Bacteria</taxon>
        <taxon>Pseudomonadati</taxon>
        <taxon>Pseudomonadota</taxon>
        <taxon>Gammaproteobacteria</taxon>
        <taxon>Steroidobacterales</taxon>
        <taxon>Steroidobacteraceae</taxon>
        <taxon>Steroidobacter</taxon>
    </lineage>
</organism>
<sequence length="156" mass="16776">MEWLRLWYRSGWVEPALFALLLVMIATGAPMVAQHSRRSTDAFRAIQMATGVYLALFLCAHLLAVLGARSAGIETDWVFATGPNGLLDGIGMLIPYYIFAVFFLVLHVGCGLRIVLLKHGVTKASADKAVYTIGGVGLIVTMLMAIAALGAHVRSS</sequence>
<protein>
    <recommendedName>
        <fullName evidence="6">Succinate dehydrogenase</fullName>
    </recommendedName>
</protein>
<feature type="transmembrane region" description="Helical" evidence="3">
    <location>
        <begin position="45"/>
        <end position="68"/>
    </location>
</feature>
<feature type="transmembrane region" description="Helical" evidence="3">
    <location>
        <begin position="129"/>
        <end position="153"/>
    </location>
</feature>
<keyword evidence="1 3" id="KW-0812">Transmembrane</keyword>
<reference evidence="5" key="1">
    <citation type="submission" date="2020-01" db="EMBL/GenBank/DDBJ databases">
        <title>'Steroidobacter agaridevorans' sp. nov., agar-degrading bacteria isolated from rhizosphere soils.</title>
        <authorList>
            <person name="Ikenaga M."/>
            <person name="Kataoka M."/>
            <person name="Murouchi A."/>
            <person name="Katsuragi S."/>
            <person name="Sakai M."/>
        </authorList>
    </citation>
    <scope>NUCLEOTIDE SEQUENCE [LARGE SCALE GENOMIC DNA]</scope>
    <source>
        <strain evidence="5">YU21-B</strain>
    </source>
</reference>
<feature type="transmembrane region" description="Helical" evidence="3">
    <location>
        <begin position="94"/>
        <end position="117"/>
    </location>
</feature>
<feature type="transmembrane region" description="Helical" evidence="3">
    <location>
        <begin position="12"/>
        <end position="33"/>
    </location>
</feature>
<keyword evidence="3" id="KW-0472">Membrane</keyword>
<keyword evidence="2 3" id="KW-1133">Transmembrane helix</keyword>
<keyword evidence="5" id="KW-1185">Reference proteome</keyword>
<dbReference type="EMBL" id="BLJN01000006">
    <property type="protein sequence ID" value="GFE83423.1"/>
    <property type="molecule type" value="Genomic_DNA"/>
</dbReference>
<accession>A0A829YKP5</accession>
<dbReference type="GO" id="GO:0016020">
    <property type="term" value="C:membrane"/>
    <property type="evidence" value="ECO:0007669"/>
    <property type="project" value="InterPro"/>
</dbReference>
<evidence type="ECO:0000256" key="1">
    <source>
        <dbReference type="ARBA" id="ARBA00022692"/>
    </source>
</evidence>
<evidence type="ECO:0008006" key="6">
    <source>
        <dbReference type="Google" id="ProtNLM"/>
    </source>
</evidence>